<proteinExistence type="predicted"/>
<keyword evidence="3" id="KW-1185">Reference proteome</keyword>
<evidence type="ECO:0000256" key="1">
    <source>
        <dbReference type="SAM" id="MobiDB-lite"/>
    </source>
</evidence>
<feature type="non-terminal residue" evidence="2">
    <location>
        <position position="120"/>
    </location>
</feature>
<reference evidence="2 3" key="1">
    <citation type="journal article" date="2018" name="Front. Plant Sci.">
        <title>Red Clover (Trifolium pratense) and Zigzag Clover (T. medium) - A Picture of Genomic Similarities and Differences.</title>
        <authorList>
            <person name="Dluhosova J."/>
            <person name="Istvanek J."/>
            <person name="Nedelnik J."/>
            <person name="Repkova J."/>
        </authorList>
    </citation>
    <scope>NUCLEOTIDE SEQUENCE [LARGE SCALE GENOMIC DNA]</scope>
    <source>
        <strain evidence="3">cv. 10/8</strain>
        <tissue evidence="2">Leaf</tissue>
    </source>
</reference>
<evidence type="ECO:0000313" key="2">
    <source>
        <dbReference type="EMBL" id="MCI40395.1"/>
    </source>
</evidence>
<accession>A0A392RXQ4</accession>
<evidence type="ECO:0000313" key="3">
    <source>
        <dbReference type="Proteomes" id="UP000265520"/>
    </source>
</evidence>
<sequence>MDFLHEMAGEYVGEGNLDGANLDLPCDDINEDLDQLIDHCDDQVGASPNPDLEGRRKKRHERDVDEGDSSSKKCKLYGPESQKVVDAQAGVIPPSPSSSSPLSVDHLLTYFGRLSVSPAS</sequence>
<protein>
    <submittedName>
        <fullName evidence="2">Uncharacterized protein</fullName>
    </submittedName>
</protein>
<organism evidence="2 3">
    <name type="scientific">Trifolium medium</name>
    <dbReference type="NCBI Taxonomy" id="97028"/>
    <lineage>
        <taxon>Eukaryota</taxon>
        <taxon>Viridiplantae</taxon>
        <taxon>Streptophyta</taxon>
        <taxon>Embryophyta</taxon>
        <taxon>Tracheophyta</taxon>
        <taxon>Spermatophyta</taxon>
        <taxon>Magnoliopsida</taxon>
        <taxon>eudicotyledons</taxon>
        <taxon>Gunneridae</taxon>
        <taxon>Pentapetalae</taxon>
        <taxon>rosids</taxon>
        <taxon>fabids</taxon>
        <taxon>Fabales</taxon>
        <taxon>Fabaceae</taxon>
        <taxon>Papilionoideae</taxon>
        <taxon>50 kb inversion clade</taxon>
        <taxon>NPAAA clade</taxon>
        <taxon>Hologalegina</taxon>
        <taxon>IRL clade</taxon>
        <taxon>Trifolieae</taxon>
        <taxon>Trifolium</taxon>
    </lineage>
</organism>
<feature type="region of interest" description="Disordered" evidence="1">
    <location>
        <begin position="40"/>
        <end position="76"/>
    </location>
</feature>
<dbReference type="EMBL" id="LXQA010279276">
    <property type="protein sequence ID" value="MCI40395.1"/>
    <property type="molecule type" value="Genomic_DNA"/>
</dbReference>
<comment type="caution">
    <text evidence="2">The sequence shown here is derived from an EMBL/GenBank/DDBJ whole genome shotgun (WGS) entry which is preliminary data.</text>
</comment>
<name>A0A392RXQ4_9FABA</name>
<dbReference type="AlphaFoldDB" id="A0A392RXQ4"/>
<dbReference type="Proteomes" id="UP000265520">
    <property type="component" value="Unassembled WGS sequence"/>
</dbReference>